<dbReference type="CDD" id="cd19757">
    <property type="entry name" value="Bbox1"/>
    <property type="match status" value="1"/>
</dbReference>
<dbReference type="AlphaFoldDB" id="A0A9D4SAA4"/>
<accession>A0A9D4SAA4</accession>
<dbReference type="Gene3D" id="2.130.10.10">
    <property type="entry name" value="YVTN repeat-like/Quinoprotein amine dehydrogenase"/>
    <property type="match status" value="1"/>
</dbReference>
<feature type="compositionally biased region" description="Basic and acidic residues" evidence="2">
    <location>
        <begin position="162"/>
        <end position="171"/>
    </location>
</feature>
<sequence>MASFSQSSIEEGSDFVPEYLCSGSACKDKSTVMNAEVYCETCDKFFCKKCCGLHDQLFRGHNVLGKEHENKWSVSKEKDSTSQKLKVDSSRPQPGNKDPSKNRVLNKIAAIEQRVSKTSKAVEMPAKKPSQGQETIRPSRDASTAGAQGHVSSDNVSGRRAGWNDDKKNPMREGTFTTDAEKDQSELFKDELRNQLNNRERHPQQLEKERVRKEEREKRRLEEQRVSMQLEYEEAQNKIKAREAEMSDLERRLQQLEVERVRNEKEQENRRLEEQRVRMQLEYEEEKKKIKAREEELNNRERHLEEQRVSMQLEYEEAQKKIKAREAEVLKRQADEMKKEAEQKRREADDEKLRKQQEQKEQENRRLEEQRVRMQLEYEEEKKKIKAREEELNNRERHLQQLEKERVRKEEREKRRLEEQRVSMQLEYEEAQKKIKAREAEVLKRQADEMKKEAEQKRREADDEKLRKHQEQIERKRREREQGLKPYTASSEGASWNPAGNLHSRESTEKQDYHNEKPEWLKLQSTRSVQGNPDKVFTVQWKSTHNVSIPSDSDICSFTAICVLPDGKVLVADHSNKKVKLLDQQYQVFSHCGVTNRVLDMCLITPSEVAVAVYGDSKKHEVQFITVTQSKLVSGRKFRLQHECSGIAHYQGDLFICSGEALFKYTLSGKQVCRLYENQSDELTVYSCAVSPTGDRLYITSPEQNKLLTLARDGTLLATYSDPALWRPSGLHVTPAGQVLVCGCWPDTVLQVGREGESKLATLATQEDGVVWPRSVCYSSTTSSIIVGLAGDDNILVFRVE</sequence>
<organism evidence="4 5">
    <name type="scientific">Dreissena polymorpha</name>
    <name type="common">Zebra mussel</name>
    <name type="synonym">Mytilus polymorpha</name>
    <dbReference type="NCBI Taxonomy" id="45954"/>
    <lineage>
        <taxon>Eukaryota</taxon>
        <taxon>Metazoa</taxon>
        <taxon>Spiralia</taxon>
        <taxon>Lophotrochozoa</taxon>
        <taxon>Mollusca</taxon>
        <taxon>Bivalvia</taxon>
        <taxon>Autobranchia</taxon>
        <taxon>Heteroconchia</taxon>
        <taxon>Euheterodonta</taxon>
        <taxon>Imparidentia</taxon>
        <taxon>Neoheterodontei</taxon>
        <taxon>Myida</taxon>
        <taxon>Dreissenoidea</taxon>
        <taxon>Dreissenidae</taxon>
        <taxon>Dreissena</taxon>
    </lineage>
</organism>
<protein>
    <recommendedName>
        <fullName evidence="3">B box-type domain-containing protein</fullName>
    </recommendedName>
</protein>
<gene>
    <name evidence="4" type="ORF">DPMN_019531</name>
</gene>
<reference evidence="4" key="2">
    <citation type="submission" date="2020-11" db="EMBL/GenBank/DDBJ databases">
        <authorList>
            <person name="McCartney M.A."/>
            <person name="Auch B."/>
            <person name="Kono T."/>
            <person name="Mallez S."/>
            <person name="Becker A."/>
            <person name="Gohl D.M."/>
            <person name="Silverstein K.A.T."/>
            <person name="Koren S."/>
            <person name="Bechman K.B."/>
            <person name="Herman A."/>
            <person name="Abrahante J.E."/>
            <person name="Garbe J."/>
        </authorList>
    </citation>
    <scope>NUCLEOTIDE SEQUENCE</scope>
    <source>
        <strain evidence="4">Duluth1</strain>
        <tissue evidence="4">Whole animal</tissue>
    </source>
</reference>
<evidence type="ECO:0000256" key="2">
    <source>
        <dbReference type="SAM" id="MobiDB-lite"/>
    </source>
</evidence>
<evidence type="ECO:0000259" key="3">
    <source>
        <dbReference type="PROSITE" id="PS50119"/>
    </source>
</evidence>
<evidence type="ECO:0000256" key="1">
    <source>
        <dbReference type="PROSITE-ProRule" id="PRU00024"/>
    </source>
</evidence>
<feature type="region of interest" description="Disordered" evidence="2">
    <location>
        <begin position="333"/>
        <end position="420"/>
    </location>
</feature>
<comment type="caution">
    <text evidence="4">The sequence shown here is derived from an EMBL/GenBank/DDBJ whole genome shotgun (WGS) entry which is preliminary data.</text>
</comment>
<dbReference type="SUPFAM" id="SSF101898">
    <property type="entry name" value="NHL repeat"/>
    <property type="match status" value="1"/>
</dbReference>
<feature type="domain" description="B box-type" evidence="3">
    <location>
        <begin position="26"/>
        <end position="66"/>
    </location>
</feature>
<feature type="compositionally biased region" description="Basic and acidic residues" evidence="2">
    <location>
        <begin position="503"/>
        <end position="518"/>
    </location>
</feature>
<dbReference type="InterPro" id="IPR000315">
    <property type="entry name" value="Znf_B-box"/>
</dbReference>
<dbReference type="InterPro" id="IPR015943">
    <property type="entry name" value="WD40/YVTN_repeat-like_dom_sf"/>
</dbReference>
<dbReference type="EMBL" id="JAIWYP010000001">
    <property type="protein sequence ID" value="KAH3895367.1"/>
    <property type="molecule type" value="Genomic_DNA"/>
</dbReference>
<dbReference type="Proteomes" id="UP000828390">
    <property type="component" value="Unassembled WGS sequence"/>
</dbReference>
<evidence type="ECO:0000313" key="4">
    <source>
        <dbReference type="EMBL" id="KAH3895367.1"/>
    </source>
</evidence>
<keyword evidence="1" id="KW-0479">Metal-binding</keyword>
<feature type="compositionally biased region" description="Basic and acidic residues" evidence="2">
    <location>
        <begin position="446"/>
        <end position="483"/>
    </location>
</feature>
<dbReference type="PROSITE" id="PS50119">
    <property type="entry name" value="ZF_BBOX"/>
    <property type="match status" value="1"/>
</dbReference>
<feature type="region of interest" description="Disordered" evidence="2">
    <location>
        <begin position="285"/>
        <end position="305"/>
    </location>
</feature>
<feature type="compositionally biased region" description="Basic and acidic residues" evidence="2">
    <location>
        <begin position="70"/>
        <end position="89"/>
    </location>
</feature>
<feature type="region of interest" description="Disordered" evidence="2">
    <location>
        <begin position="70"/>
        <end position="222"/>
    </location>
</feature>
<name>A0A9D4SAA4_DREPO</name>
<reference evidence="4" key="1">
    <citation type="journal article" date="2019" name="bioRxiv">
        <title>The Genome of the Zebra Mussel, Dreissena polymorpha: A Resource for Invasive Species Research.</title>
        <authorList>
            <person name="McCartney M.A."/>
            <person name="Auch B."/>
            <person name="Kono T."/>
            <person name="Mallez S."/>
            <person name="Zhang Y."/>
            <person name="Obille A."/>
            <person name="Becker A."/>
            <person name="Abrahante J.E."/>
            <person name="Garbe J."/>
            <person name="Badalamenti J.P."/>
            <person name="Herman A."/>
            <person name="Mangelson H."/>
            <person name="Liachko I."/>
            <person name="Sullivan S."/>
            <person name="Sone E.D."/>
            <person name="Koren S."/>
            <person name="Silverstein K.A.T."/>
            <person name="Beckman K.B."/>
            <person name="Gohl D.M."/>
        </authorList>
    </citation>
    <scope>NUCLEOTIDE SEQUENCE</scope>
    <source>
        <strain evidence="4">Duluth1</strain>
        <tissue evidence="4">Whole animal</tissue>
    </source>
</reference>
<dbReference type="GO" id="GO:0008270">
    <property type="term" value="F:zinc ion binding"/>
    <property type="evidence" value="ECO:0007669"/>
    <property type="project" value="UniProtKB-KW"/>
</dbReference>
<keyword evidence="5" id="KW-1185">Reference proteome</keyword>
<keyword evidence="1" id="KW-0862">Zinc</keyword>
<evidence type="ECO:0000313" key="5">
    <source>
        <dbReference type="Proteomes" id="UP000828390"/>
    </source>
</evidence>
<keyword evidence="1" id="KW-0863">Zinc-finger</keyword>
<feature type="region of interest" description="Disordered" evidence="2">
    <location>
        <begin position="446"/>
        <end position="518"/>
    </location>
</feature>
<proteinExistence type="predicted"/>
<feature type="compositionally biased region" description="Polar residues" evidence="2">
    <location>
        <begin position="130"/>
        <end position="156"/>
    </location>
</feature>
<feature type="compositionally biased region" description="Basic and acidic residues" evidence="2">
    <location>
        <begin position="179"/>
        <end position="222"/>
    </location>
</feature>